<comment type="caution">
    <text evidence="3">The sequence shown here is derived from an EMBL/GenBank/DDBJ whole genome shotgun (WGS) entry which is preliminary data.</text>
</comment>
<feature type="domain" description="F-box" evidence="1">
    <location>
        <begin position="837"/>
        <end position="887"/>
    </location>
</feature>
<dbReference type="InterPro" id="IPR027417">
    <property type="entry name" value="P-loop_NTPase"/>
</dbReference>
<dbReference type="PANTHER" id="PTHR10156:SF0">
    <property type="entry name" value="2',3'-CYCLIC-NUCLEOTIDE 3'-PHOSPHODIESTERASE"/>
    <property type="match status" value="1"/>
</dbReference>
<gene>
    <name evidence="3" type="ORF">GBAR_LOCUS17929</name>
</gene>
<feature type="domain" description="R3H" evidence="2">
    <location>
        <begin position="1009"/>
        <end position="1072"/>
    </location>
</feature>
<dbReference type="SUPFAM" id="SSF52540">
    <property type="entry name" value="P-loop containing nucleoside triphosphate hydrolases"/>
    <property type="match status" value="1"/>
</dbReference>
<dbReference type="GO" id="GO:0005737">
    <property type="term" value="C:cytoplasm"/>
    <property type="evidence" value="ECO:0007669"/>
    <property type="project" value="TreeGrafter"/>
</dbReference>
<dbReference type="GO" id="GO:0003676">
    <property type="term" value="F:nucleic acid binding"/>
    <property type="evidence" value="ECO:0007669"/>
    <property type="project" value="UniProtKB-UniRule"/>
</dbReference>
<dbReference type="InterPro" id="IPR001374">
    <property type="entry name" value="R3H_dom"/>
</dbReference>
<dbReference type="Gene3D" id="3.30.1370.50">
    <property type="entry name" value="R3H-like domain"/>
    <property type="match status" value="1"/>
</dbReference>
<evidence type="ECO:0000313" key="4">
    <source>
        <dbReference type="Proteomes" id="UP001174909"/>
    </source>
</evidence>
<dbReference type="InterPro" id="IPR036867">
    <property type="entry name" value="R3H_dom_sf"/>
</dbReference>
<dbReference type="InterPro" id="IPR023214">
    <property type="entry name" value="HAD_sf"/>
</dbReference>
<sequence>MVTSIHAGSDGGKVKEFDSAVDEIISLGQEDTTCAALTEASQVPIVIALRGVPGSGKSFLTTHCSEYLTDSASVAICSADFYFMKGGDYKYSTKLLPMAHTYCLDLFLRALAEGKQLIVVDNTHSRKWEYEIYSYISSILGCRYHVLEIPCPSQKTLESYRSRNQHKIDEKTALNIFKRWEVDETTLLVPPSLAYPRMISNTPPVYSLVSLCSPDALDSSEALAQSTTLKAVYTAVFLTPESQWRLVSAVAPTHPRISADHVTLVFEPSKESCLNANIGSRVSLCVTGTADNGQVQVAAVELPRGLTCQNAVPHITVSAGENVPFKAANELLERQSPKPVYQNTELEGIIGIAVREKNVFDEPTECNSEPSAKALSEEEHYTAQQIFTIKSGMLFRGQIVPKLAAAADDTDIDTVEICTGEQKATRLYLFDFDDTLFSTPDARTGRQLYENFTGRKWKRKGWFTWPESLLPPLRAAPGPVLASFRDHIGQAGSITAILTGRNERTKPGVDHVLECYGVYPEKLIMKPDDTDEDTPVFKARFVQQLLNERPNITLVKFWDDNTRNLAAIHRLSLSSAFKHIQFDIVDATKMIQTAATKQGKKVKVQAQYSKKILGVDSYPSTLESYLASCGYLSSPAYKSSADCGIRFIAEQFSKLVGYTGNPVHLVYPFGSFPLGRRGDVDLCLLCPPHLTPADALEQLSRALGECGITYLHKGYSTRCPRLKLMLKFTAAPPIDYGIVFASISDPAHFESPQTLQLPAPKVLSKIRPEGINEVMPVSRFGGVVEMTVQMLIAQRQKGNAYHCIRTFHIVKLLATFIELHRDTLAEKNSDMIFKEFAVYVTKLPDETWKKLFGEFVPYEFIPKVQKVFKRATELMSSEQGGLCYQELMDRSAIYPPEGYTLVEIKLSGSNKIALWRLHAIVEARFPSYARQLISQGLDILPDGNVENKTKFVFAIMHTKATKQTLQQVLRPFWNEISRFKSEEGVNISLTFGRTAENSSSSEKSHQEQPKESIPAIKELTKFVSDSTQFEMMISCSLTSYERMLVHEKCEQLDLNHSTIVVRKEKHILVKKN</sequence>
<dbReference type="GO" id="GO:0004113">
    <property type="term" value="F:2',3'-cyclic-nucleotide 3'-phosphodiesterase activity"/>
    <property type="evidence" value="ECO:0007669"/>
    <property type="project" value="InterPro"/>
</dbReference>
<organism evidence="3 4">
    <name type="scientific">Geodia barretti</name>
    <name type="common">Barrett's horny sponge</name>
    <dbReference type="NCBI Taxonomy" id="519541"/>
    <lineage>
        <taxon>Eukaryota</taxon>
        <taxon>Metazoa</taxon>
        <taxon>Porifera</taxon>
        <taxon>Demospongiae</taxon>
        <taxon>Heteroscleromorpha</taxon>
        <taxon>Tetractinellida</taxon>
        <taxon>Astrophorina</taxon>
        <taxon>Geodiidae</taxon>
        <taxon>Geodia</taxon>
    </lineage>
</organism>
<dbReference type="SUPFAM" id="SSF82708">
    <property type="entry name" value="R3H domain"/>
    <property type="match status" value="1"/>
</dbReference>
<dbReference type="PROSITE" id="PS50181">
    <property type="entry name" value="FBOX"/>
    <property type="match status" value="1"/>
</dbReference>
<dbReference type="GO" id="GO:0009214">
    <property type="term" value="P:cyclic nucleotide catabolic process"/>
    <property type="evidence" value="ECO:0007669"/>
    <property type="project" value="InterPro"/>
</dbReference>
<dbReference type="InterPro" id="IPR043519">
    <property type="entry name" value="NT_sf"/>
</dbReference>
<dbReference type="InterPro" id="IPR008431">
    <property type="entry name" value="CNPase"/>
</dbReference>
<dbReference type="Pfam" id="PF13671">
    <property type="entry name" value="AAA_33"/>
    <property type="match status" value="1"/>
</dbReference>
<dbReference type="PANTHER" id="PTHR10156">
    <property type="entry name" value="2',3'-CYCLIC-NUCLEOTIDE 3'-PHOSPHODIESTERASE"/>
    <property type="match status" value="1"/>
</dbReference>
<evidence type="ECO:0000259" key="1">
    <source>
        <dbReference type="PROSITE" id="PS50181"/>
    </source>
</evidence>
<dbReference type="Gene3D" id="3.40.50.1000">
    <property type="entry name" value="HAD superfamily/HAD-like"/>
    <property type="match status" value="1"/>
</dbReference>
<dbReference type="Proteomes" id="UP001174909">
    <property type="component" value="Unassembled WGS sequence"/>
</dbReference>
<protein>
    <submittedName>
        <fullName evidence="3">NEDD4-binding protein 2-like 2</fullName>
    </submittedName>
</protein>
<dbReference type="GO" id="GO:0016020">
    <property type="term" value="C:membrane"/>
    <property type="evidence" value="ECO:0007669"/>
    <property type="project" value="InterPro"/>
</dbReference>
<keyword evidence="4" id="KW-1185">Reference proteome</keyword>
<dbReference type="InterPro" id="IPR001810">
    <property type="entry name" value="F-box_dom"/>
</dbReference>
<dbReference type="Gene3D" id="3.40.50.300">
    <property type="entry name" value="P-loop containing nucleotide triphosphate hydrolases"/>
    <property type="match status" value="1"/>
</dbReference>
<evidence type="ECO:0000259" key="2">
    <source>
        <dbReference type="PROSITE" id="PS51061"/>
    </source>
</evidence>
<dbReference type="AlphaFoldDB" id="A0AA35SLD3"/>
<evidence type="ECO:0000313" key="3">
    <source>
        <dbReference type="EMBL" id="CAI8031594.1"/>
    </source>
</evidence>
<reference evidence="3" key="1">
    <citation type="submission" date="2023-03" db="EMBL/GenBank/DDBJ databases">
        <authorList>
            <person name="Steffen K."/>
            <person name="Cardenas P."/>
        </authorList>
    </citation>
    <scope>NUCLEOTIDE SEQUENCE</scope>
</reference>
<dbReference type="EMBL" id="CASHTH010002551">
    <property type="protein sequence ID" value="CAI8031594.1"/>
    <property type="molecule type" value="Genomic_DNA"/>
</dbReference>
<name>A0AA35SLD3_GEOBA</name>
<dbReference type="PROSITE" id="PS51061">
    <property type="entry name" value="R3H"/>
    <property type="match status" value="1"/>
</dbReference>
<accession>A0AA35SLD3</accession>
<dbReference type="SUPFAM" id="SSF81301">
    <property type="entry name" value="Nucleotidyltransferase"/>
    <property type="match status" value="1"/>
</dbReference>
<proteinExistence type="predicted"/>